<organism evidence="2 3">
    <name type="scientific">Eiseniibacteriota bacterium</name>
    <dbReference type="NCBI Taxonomy" id="2212470"/>
    <lineage>
        <taxon>Bacteria</taxon>
        <taxon>Candidatus Eiseniibacteriota</taxon>
    </lineage>
</organism>
<dbReference type="EMBL" id="JABFRW010000062">
    <property type="protein sequence ID" value="NOT33666.1"/>
    <property type="molecule type" value="Genomic_DNA"/>
</dbReference>
<comment type="caution">
    <text evidence="2">The sequence shown here is derived from an EMBL/GenBank/DDBJ whole genome shotgun (WGS) entry which is preliminary data.</text>
</comment>
<evidence type="ECO:0000259" key="1">
    <source>
        <dbReference type="Pfam" id="PF13860"/>
    </source>
</evidence>
<proteinExistence type="predicted"/>
<feature type="domain" description="FlgD/Vpr Ig-like" evidence="1">
    <location>
        <begin position="403"/>
        <end position="463"/>
    </location>
</feature>
<dbReference type="Pfam" id="PF13860">
    <property type="entry name" value="FlgD_ig"/>
    <property type="match status" value="1"/>
</dbReference>
<name>A0A849SGK7_UNCEI</name>
<gene>
    <name evidence="2" type="ORF">HOP12_05780</name>
</gene>
<dbReference type="Gene3D" id="2.60.40.4070">
    <property type="match status" value="1"/>
</dbReference>
<sequence>MTHPPPLIRLTLLAALIAGIEIAAPVRADLITGRVLDLAGQPVNNADFDVFDRFGNKLSFDTSSRTTGKYDLEIAAGRYDLVCEPLVGSGLAPQRINGVVVAGTLELNWTLPASVRQLGRVLGPGDRPLAGALLDFDDAASELRQPVIGDVTSPFGTFAAFVESGIYRITVTPGSIDTALAPTRLVPRVVAGTDTIVTRLVAAVHLMGRLRDELGSPLGGGRVTFDQADTRVRQPALFREIGLDGFYRSAVEPGTYRVTFEPPLGSRLVATRSGPLTLSSDLALDVSLTSGFEVTGTLTGPFGEPVVDGDLDVVEETSGSSVVTPDDNTDERGSFRLVLPAGRFRLTVSPPSGSTLDTLIASGVTVTRDTTLQLRYDSNSRSPVASIRLLALGNPSARRARFALQLPNSGAARVEVFSPTGRAIRTLADRSLPAGTTQLDWDGRDQRGNQARTGVYLVRARANGESIVTRIVVLP</sequence>
<dbReference type="InterPro" id="IPR025965">
    <property type="entry name" value="FlgD/Vpr_Ig-like"/>
</dbReference>
<accession>A0A849SGK7</accession>
<dbReference type="Proteomes" id="UP000580839">
    <property type="component" value="Unassembled WGS sequence"/>
</dbReference>
<evidence type="ECO:0000313" key="3">
    <source>
        <dbReference type="Proteomes" id="UP000580839"/>
    </source>
</evidence>
<reference evidence="2 3" key="1">
    <citation type="submission" date="2020-04" db="EMBL/GenBank/DDBJ databases">
        <title>Metagenomic profiling of ammonia- and methane-oxidizing microorganisms in a Dutch drinking water treatment plant.</title>
        <authorList>
            <person name="Poghosyan L."/>
            <person name="Leucker S."/>
        </authorList>
    </citation>
    <scope>NUCLEOTIDE SEQUENCE [LARGE SCALE GENOMIC DNA]</scope>
    <source>
        <strain evidence="2">S-RSF-IL-03</strain>
    </source>
</reference>
<protein>
    <recommendedName>
        <fullName evidence="1">FlgD/Vpr Ig-like domain-containing protein</fullName>
    </recommendedName>
</protein>
<evidence type="ECO:0000313" key="2">
    <source>
        <dbReference type="EMBL" id="NOT33666.1"/>
    </source>
</evidence>
<dbReference type="AlphaFoldDB" id="A0A849SGK7"/>